<reference evidence="3" key="1">
    <citation type="journal article" date="2019" name="Int. J. Syst. Evol. Microbiol.">
        <title>The Global Catalogue of Microorganisms (GCM) 10K type strain sequencing project: providing services to taxonomists for standard genome sequencing and annotation.</title>
        <authorList>
            <consortium name="The Broad Institute Genomics Platform"/>
            <consortium name="The Broad Institute Genome Sequencing Center for Infectious Disease"/>
            <person name="Wu L."/>
            <person name="Ma J."/>
        </authorList>
    </citation>
    <scope>NUCLEOTIDE SEQUENCE [LARGE SCALE GENOMIC DNA]</scope>
    <source>
        <strain evidence="3">CCM 8951</strain>
    </source>
</reference>
<name>A0ABW4DKW4_9LACO</name>
<dbReference type="Proteomes" id="UP001597244">
    <property type="component" value="Unassembled WGS sequence"/>
</dbReference>
<accession>A0ABW4DKW4</accession>
<dbReference type="SUPFAM" id="SSF53335">
    <property type="entry name" value="S-adenosyl-L-methionine-dependent methyltransferases"/>
    <property type="match status" value="1"/>
</dbReference>
<dbReference type="GO" id="GO:0032259">
    <property type="term" value="P:methylation"/>
    <property type="evidence" value="ECO:0007669"/>
    <property type="project" value="UniProtKB-KW"/>
</dbReference>
<evidence type="ECO:0000313" key="2">
    <source>
        <dbReference type="EMBL" id="MFD1464609.1"/>
    </source>
</evidence>
<dbReference type="GO" id="GO:0061542">
    <property type="term" value="F:3-demethylubiquinol 3-O-methyltransferase activity"/>
    <property type="evidence" value="ECO:0007669"/>
    <property type="project" value="UniProtKB-EC"/>
</dbReference>
<dbReference type="EC" id="2.1.1.222" evidence="2"/>
<organism evidence="2 3">
    <name type="scientific">Lapidilactobacillus mulanensis</name>
    <dbReference type="NCBI Taxonomy" id="2485999"/>
    <lineage>
        <taxon>Bacteria</taxon>
        <taxon>Bacillati</taxon>
        <taxon>Bacillota</taxon>
        <taxon>Bacilli</taxon>
        <taxon>Lactobacillales</taxon>
        <taxon>Lactobacillaceae</taxon>
        <taxon>Lapidilactobacillus</taxon>
    </lineage>
</organism>
<keyword evidence="2" id="KW-0808">Transferase</keyword>
<feature type="domain" description="Methyltransferase type 11" evidence="1">
    <location>
        <begin position="46"/>
        <end position="140"/>
    </location>
</feature>
<dbReference type="PANTHER" id="PTHR43861">
    <property type="entry name" value="TRANS-ACONITATE 2-METHYLTRANSFERASE-RELATED"/>
    <property type="match status" value="1"/>
</dbReference>
<evidence type="ECO:0000313" key="3">
    <source>
        <dbReference type="Proteomes" id="UP001597244"/>
    </source>
</evidence>
<keyword evidence="2" id="KW-0489">Methyltransferase</keyword>
<dbReference type="Pfam" id="PF08241">
    <property type="entry name" value="Methyltransf_11"/>
    <property type="match status" value="1"/>
</dbReference>
<dbReference type="InterPro" id="IPR029063">
    <property type="entry name" value="SAM-dependent_MTases_sf"/>
</dbReference>
<dbReference type="CDD" id="cd02440">
    <property type="entry name" value="AdoMet_MTases"/>
    <property type="match status" value="1"/>
</dbReference>
<sequence length="242" mass="27472">MTDIYDNEQFFKKYSEMNRSKNGLAGAGEWQTLEKLLPDFQGQTVLDLGCGYGWHCIYAAEHGAKTVTGVDLSEKMLQVAREKTTAKNVTYQQADIAKVEFPENSFDVVISSLAFHYLPSFTEMAQAVHGYLKPQGKFVFSVEHPIFTAEGSQDWVYDADGKIKYFPVDHYFDEGVRTANFLGTPVTKYHRTLTTYIEGLIDNGFTIDHVQEPMPPRNMIDQPGMKDEMRRPMMLIIAATNQ</sequence>
<dbReference type="Gene3D" id="3.40.50.150">
    <property type="entry name" value="Vaccinia Virus protein VP39"/>
    <property type="match status" value="1"/>
</dbReference>
<dbReference type="RefSeq" id="WP_125578101.1">
    <property type="nucleotide sequence ID" value="NZ_JBHTOF010000011.1"/>
</dbReference>
<evidence type="ECO:0000259" key="1">
    <source>
        <dbReference type="Pfam" id="PF08241"/>
    </source>
</evidence>
<proteinExistence type="predicted"/>
<dbReference type="EC" id="2.1.1.64" evidence="2"/>
<comment type="caution">
    <text evidence="2">The sequence shown here is derived from an EMBL/GenBank/DDBJ whole genome shotgun (WGS) entry which is preliminary data.</text>
</comment>
<keyword evidence="3" id="KW-1185">Reference proteome</keyword>
<dbReference type="PANTHER" id="PTHR43861:SF1">
    <property type="entry name" value="TRANS-ACONITATE 2-METHYLTRANSFERASE"/>
    <property type="match status" value="1"/>
</dbReference>
<dbReference type="GO" id="GO:0102208">
    <property type="term" value="F:2-polyprenyl-6-hydroxyphenol methylase activity"/>
    <property type="evidence" value="ECO:0007669"/>
    <property type="project" value="UniProtKB-EC"/>
</dbReference>
<gene>
    <name evidence="2" type="ORF">ACFQ4L_00690</name>
</gene>
<protein>
    <submittedName>
        <fullName evidence="2">Class I SAM-dependent methyltransferase</fullName>
        <ecNumber evidence="2">2.1.1.222</ecNumber>
        <ecNumber evidence="2">2.1.1.64</ecNumber>
    </submittedName>
</protein>
<dbReference type="InterPro" id="IPR013216">
    <property type="entry name" value="Methyltransf_11"/>
</dbReference>
<dbReference type="EMBL" id="JBHTOF010000011">
    <property type="protein sequence ID" value="MFD1464609.1"/>
    <property type="molecule type" value="Genomic_DNA"/>
</dbReference>